<keyword evidence="1" id="KW-0732">Signal</keyword>
<dbReference type="Ensembl" id="ENSVKKT00000007864.1">
    <property type="protein sequence ID" value="ENSVKKP00000007664.1"/>
    <property type="gene ID" value="ENSVKKG00000005498.1"/>
</dbReference>
<dbReference type="InterPro" id="IPR036404">
    <property type="entry name" value="Jacalin-like_lectin_dom_sf"/>
</dbReference>
<evidence type="ECO:0000313" key="5">
    <source>
        <dbReference type="Proteomes" id="UP000694545"/>
    </source>
</evidence>
<dbReference type="Pfam" id="PF01419">
    <property type="entry name" value="Jacalin"/>
    <property type="match status" value="1"/>
</dbReference>
<dbReference type="PANTHER" id="PTHR33589">
    <property type="entry name" value="OS11G0524900 PROTEIN"/>
    <property type="match status" value="1"/>
</dbReference>
<reference evidence="4" key="2">
    <citation type="submission" date="2025-09" db="UniProtKB">
        <authorList>
            <consortium name="Ensembl"/>
        </authorList>
    </citation>
    <scope>IDENTIFICATION</scope>
</reference>
<dbReference type="AlphaFoldDB" id="A0A8D2J051"/>
<evidence type="ECO:0000259" key="3">
    <source>
        <dbReference type="PROSITE" id="PS51752"/>
    </source>
</evidence>
<keyword evidence="5" id="KW-1185">Reference proteome</keyword>
<dbReference type="GO" id="GO:0030246">
    <property type="term" value="F:carbohydrate binding"/>
    <property type="evidence" value="ECO:0007669"/>
    <property type="project" value="UniProtKB-KW"/>
</dbReference>
<name>A0A8D2J051_VARKO</name>
<accession>A0A8D2J051</accession>
<dbReference type="CDD" id="cd09611">
    <property type="entry name" value="Jacalin_ZG16_like"/>
    <property type="match status" value="1"/>
</dbReference>
<sequence length="187" mass="20538">MECAPQRGPPGAVVICFSAPEFLQPLSCSSHSGEYGGYGGNHFSHSGNQLDGPITAIRVLTNWNFIVGLQVRHCNQWSDYVGGRAGKLEEITLHLGESITQAYGKYGLHCIHKLVFITSQGRQFVFGRDHGYSFNAAPLCKDAVLHYVSGRAGRCIHALSFHWGSYTRRTCRPCVKDEAVRGTTGDH</sequence>
<dbReference type="OMA" id="ICFSAPE"/>
<dbReference type="InterPro" id="IPR052321">
    <property type="entry name" value="PolyBind_ProtTraffic"/>
</dbReference>
<dbReference type="PANTHER" id="PTHR33589:SF4">
    <property type="entry name" value="ZYMOGEN GRANULE MEMBRANE PROTEIN 16"/>
    <property type="match status" value="1"/>
</dbReference>
<keyword evidence="2" id="KW-0430">Lectin</keyword>
<dbReference type="Proteomes" id="UP000694545">
    <property type="component" value="Unplaced"/>
</dbReference>
<evidence type="ECO:0000313" key="4">
    <source>
        <dbReference type="Ensembl" id="ENSVKKP00000007664.1"/>
    </source>
</evidence>
<dbReference type="Gene3D" id="2.100.10.30">
    <property type="entry name" value="Jacalin-like lectin domain"/>
    <property type="match status" value="1"/>
</dbReference>
<protein>
    <recommendedName>
        <fullName evidence="3">Jacalin-type lectin domain-containing protein</fullName>
    </recommendedName>
</protein>
<reference evidence="4" key="1">
    <citation type="submission" date="2025-08" db="UniProtKB">
        <authorList>
            <consortium name="Ensembl"/>
        </authorList>
    </citation>
    <scope>IDENTIFICATION</scope>
</reference>
<dbReference type="InterPro" id="IPR001229">
    <property type="entry name" value="Jacalin-like_lectin_dom"/>
</dbReference>
<organism evidence="4 5">
    <name type="scientific">Varanus komodoensis</name>
    <name type="common">Komodo dragon</name>
    <dbReference type="NCBI Taxonomy" id="61221"/>
    <lineage>
        <taxon>Eukaryota</taxon>
        <taxon>Metazoa</taxon>
        <taxon>Chordata</taxon>
        <taxon>Craniata</taxon>
        <taxon>Vertebrata</taxon>
        <taxon>Euteleostomi</taxon>
        <taxon>Lepidosauria</taxon>
        <taxon>Squamata</taxon>
        <taxon>Bifurcata</taxon>
        <taxon>Unidentata</taxon>
        <taxon>Episquamata</taxon>
        <taxon>Toxicofera</taxon>
        <taxon>Anguimorpha</taxon>
        <taxon>Paleoanguimorpha</taxon>
        <taxon>Varanoidea</taxon>
        <taxon>Varanidae</taxon>
        <taxon>Varanus</taxon>
    </lineage>
</organism>
<proteinExistence type="predicted"/>
<dbReference type="PROSITE" id="PS51752">
    <property type="entry name" value="JACALIN_LECTIN"/>
    <property type="match status" value="1"/>
</dbReference>
<dbReference type="SMART" id="SM00915">
    <property type="entry name" value="Jacalin"/>
    <property type="match status" value="1"/>
</dbReference>
<dbReference type="SUPFAM" id="SSF51101">
    <property type="entry name" value="Mannose-binding lectins"/>
    <property type="match status" value="1"/>
</dbReference>
<evidence type="ECO:0000256" key="1">
    <source>
        <dbReference type="ARBA" id="ARBA00022729"/>
    </source>
</evidence>
<feature type="domain" description="Jacalin-type lectin" evidence="3">
    <location>
        <begin position="29"/>
        <end position="165"/>
    </location>
</feature>
<evidence type="ECO:0000256" key="2">
    <source>
        <dbReference type="ARBA" id="ARBA00022734"/>
    </source>
</evidence>